<feature type="transmembrane region" description="Helical" evidence="7">
    <location>
        <begin position="442"/>
        <end position="465"/>
    </location>
</feature>
<evidence type="ECO:0000256" key="1">
    <source>
        <dbReference type="ARBA" id="ARBA00004651"/>
    </source>
</evidence>
<evidence type="ECO:0000256" key="6">
    <source>
        <dbReference type="ARBA" id="ARBA00038076"/>
    </source>
</evidence>
<feature type="transmembrane region" description="Helical" evidence="7">
    <location>
        <begin position="740"/>
        <end position="770"/>
    </location>
</feature>
<keyword evidence="4 7" id="KW-1133">Transmembrane helix</keyword>
<proteinExistence type="inferred from homology"/>
<feature type="transmembrane region" description="Helical" evidence="7">
    <location>
        <begin position="268"/>
        <end position="291"/>
    </location>
</feature>
<dbReference type="OrthoDB" id="1694171at2"/>
<protein>
    <submittedName>
        <fullName evidence="9">Outer membrane-specific lipoprotein transporter subunit LolC</fullName>
    </submittedName>
</protein>
<reference evidence="9 10" key="1">
    <citation type="submission" date="2015-09" db="EMBL/GenBank/DDBJ databases">
        <authorList>
            <consortium name="Pathogen Informatics"/>
        </authorList>
    </citation>
    <scope>NUCLEOTIDE SEQUENCE [LARGE SCALE GENOMIC DNA]</scope>
    <source>
        <strain evidence="9 10">2789STDY5834876</strain>
    </source>
</reference>
<dbReference type="RefSeq" id="WP_055155297.1">
    <property type="nucleotide sequence ID" value="NZ_CYZU01000092.1"/>
</dbReference>
<evidence type="ECO:0000256" key="3">
    <source>
        <dbReference type="ARBA" id="ARBA00022692"/>
    </source>
</evidence>
<evidence type="ECO:0000256" key="2">
    <source>
        <dbReference type="ARBA" id="ARBA00022475"/>
    </source>
</evidence>
<evidence type="ECO:0000259" key="8">
    <source>
        <dbReference type="Pfam" id="PF02687"/>
    </source>
</evidence>
<keyword evidence="9" id="KW-0449">Lipoprotein</keyword>
<evidence type="ECO:0000313" key="9">
    <source>
        <dbReference type="EMBL" id="CUP37441.1"/>
    </source>
</evidence>
<feature type="transmembrane region" description="Helical" evidence="7">
    <location>
        <begin position="833"/>
        <end position="854"/>
    </location>
</feature>
<evidence type="ECO:0000313" key="10">
    <source>
        <dbReference type="Proteomes" id="UP000095544"/>
    </source>
</evidence>
<evidence type="ECO:0000256" key="5">
    <source>
        <dbReference type="ARBA" id="ARBA00023136"/>
    </source>
</evidence>
<comment type="similarity">
    <text evidence="6">Belongs to the ABC-4 integral membrane protein family.</text>
</comment>
<evidence type="ECO:0000256" key="4">
    <source>
        <dbReference type="ARBA" id="ARBA00022989"/>
    </source>
</evidence>
<dbReference type="STRING" id="39482.ERS852491_04992"/>
<dbReference type="InterPro" id="IPR050250">
    <property type="entry name" value="Macrolide_Exporter_MacB"/>
</dbReference>
<gene>
    <name evidence="9" type="ORF">ERS852491_04992</name>
</gene>
<feature type="domain" description="ABC3 transporter permease C-terminal" evidence="8">
    <location>
        <begin position="274"/>
        <end position="398"/>
    </location>
</feature>
<dbReference type="PANTHER" id="PTHR30572:SF4">
    <property type="entry name" value="ABC TRANSPORTER PERMEASE YTRF"/>
    <property type="match status" value="1"/>
</dbReference>
<feature type="transmembrane region" description="Helical" evidence="7">
    <location>
        <begin position="361"/>
        <end position="384"/>
    </location>
</feature>
<dbReference type="EMBL" id="CYZU01000092">
    <property type="protein sequence ID" value="CUP37441.1"/>
    <property type="molecule type" value="Genomic_DNA"/>
</dbReference>
<keyword evidence="2" id="KW-1003">Cell membrane</keyword>
<keyword evidence="5 7" id="KW-0472">Membrane</keyword>
<dbReference type="GO" id="GO:0022857">
    <property type="term" value="F:transmembrane transporter activity"/>
    <property type="evidence" value="ECO:0007669"/>
    <property type="project" value="TreeGrafter"/>
</dbReference>
<dbReference type="Proteomes" id="UP000095544">
    <property type="component" value="Unassembled WGS sequence"/>
</dbReference>
<keyword evidence="3 7" id="KW-0812">Transmembrane</keyword>
<feature type="transmembrane region" description="Helical" evidence="7">
    <location>
        <begin position="323"/>
        <end position="341"/>
    </location>
</feature>
<dbReference type="AlphaFoldDB" id="A0A174MQN5"/>
<dbReference type="InterPro" id="IPR003838">
    <property type="entry name" value="ABC3_permease_C"/>
</dbReference>
<dbReference type="GO" id="GO:0005886">
    <property type="term" value="C:plasma membrane"/>
    <property type="evidence" value="ECO:0007669"/>
    <property type="project" value="UniProtKB-SubCell"/>
</dbReference>
<comment type="subcellular location">
    <subcellularLocation>
        <location evidence="1">Cell membrane</location>
        <topology evidence="1">Multi-pass membrane protein</topology>
    </subcellularLocation>
</comment>
<dbReference type="PANTHER" id="PTHR30572">
    <property type="entry name" value="MEMBRANE COMPONENT OF TRANSPORTER-RELATED"/>
    <property type="match status" value="1"/>
</dbReference>
<evidence type="ECO:0000256" key="7">
    <source>
        <dbReference type="SAM" id="Phobius"/>
    </source>
</evidence>
<feature type="domain" description="ABC3 transporter permease C-terminal" evidence="8">
    <location>
        <begin position="747"/>
        <end position="855"/>
    </location>
</feature>
<feature type="transmembrane region" description="Helical" evidence="7">
    <location>
        <begin position="791"/>
        <end position="813"/>
    </location>
</feature>
<dbReference type="Pfam" id="PF02687">
    <property type="entry name" value="FtsX"/>
    <property type="match status" value="2"/>
</dbReference>
<sequence length="875" mass="98031">MVLPFENDNLKIMKTLSRRSFLASRFRNLVAVLAIALTAVLFTSITTIGMGTMESMKMTQQIQKMSKADVDIRNLTEEQYEKLKESGIASELGLRMPIGFLTNTVRHEIELDLENSVQRELTFCQPTHGVEPVKANEIVASDRALEELGAKPEVGAEVIIEFTVHGRDYQLPMVVSGWYESSHDELSIMTVSEAFREEHPEIFEYTYREDAELAGTYWADFMMADRTNMEEQLDEFVESIGGSREIGAPNSIPAVINQETNPGMDSKMMAAFAVLVILFIFCGYLLIYNVFDIAVMQEVRRYGLYRTIGMSKKQVKQLINRQAVWVSCMGIPLGLLIGFFVGKITLPKIMDILSTEYKNIVISVSPNPVIFIAAAILAALTVFISTRKPARMASNISPMEAFRYVETKGKNRKNAKVKRHYRGINLGQMAFANLGRNKRRSVFIVVSLMLSVVMLNTVGTAAGSVDVERQVNEMIRTDFEIAHVDTRSNLKGFIRHDQAVPQEAVQAVQEMPGVTDASLVYKNTLEDLQVTFDYGMKISDIKVFDEQGTEQRAGLDPDGRFVSVGADDYPICNVYGMEKAGLAHLQIAEGEKDFNKLYEKLMEGGSVILGMQADRKTKVLKEYYNYMNVGDTITARINGEEIKSYTVIAKAALTSDDEGFGYSVSSSIDVGIDAPYLYLPQEEMKELYQEPAVMKYTFDVEEGSKDEMRQFLESYIQENPSLTYLSADKARASAESSKTMIYMVGGIIAFIFGITGILNLINMMSTSILARRREFATMQSIGMTKKQLRKLLMLEGCFYAAGAAVLGIVFSVVVDQTLLKMMLSNPSMWYFTYHITILPAVILSMILVVISVLIPRGAMRMFYKGSVVEQLRIAE</sequence>
<name>A0A174MQN5_9FIRM</name>
<accession>A0A174MQN5</accession>
<organism evidence="9 10">
    <name type="scientific">Faecalicatena contorta</name>
    <dbReference type="NCBI Taxonomy" id="39482"/>
    <lineage>
        <taxon>Bacteria</taxon>
        <taxon>Bacillati</taxon>
        <taxon>Bacillota</taxon>
        <taxon>Clostridia</taxon>
        <taxon>Lachnospirales</taxon>
        <taxon>Lachnospiraceae</taxon>
        <taxon>Faecalicatena</taxon>
    </lineage>
</organism>